<sequence length="167" mass="18993">MLTESVGDSCDVAGIEDSRLQVCWRRSIFNSNYTGWGHASEDGTETNSHASSQQQYQLHNNSEHYNLQVPHEEWHDNALHDARDDWSNGPFAEEIDTVYTSHFSDDYNGQSLELRQLLSRRVSKLLRSDFRASLDLLIQSYVERRDQAPVDWDVEGVSSSSATVLAS</sequence>
<reference evidence="1" key="2">
    <citation type="submission" date="2023-05" db="EMBL/GenBank/DDBJ databases">
        <authorList>
            <person name="Schelkunov M.I."/>
        </authorList>
    </citation>
    <scope>NUCLEOTIDE SEQUENCE</scope>
    <source>
        <strain evidence="1">Hsosn_3</strain>
        <tissue evidence="1">Leaf</tissue>
    </source>
</reference>
<dbReference type="Proteomes" id="UP001237642">
    <property type="component" value="Unassembled WGS sequence"/>
</dbReference>
<dbReference type="EMBL" id="JAUIZM010000002">
    <property type="protein sequence ID" value="KAK1398335.1"/>
    <property type="molecule type" value="Genomic_DNA"/>
</dbReference>
<evidence type="ECO:0000313" key="2">
    <source>
        <dbReference type="Proteomes" id="UP001237642"/>
    </source>
</evidence>
<evidence type="ECO:0000313" key="1">
    <source>
        <dbReference type="EMBL" id="KAK1398335.1"/>
    </source>
</evidence>
<reference evidence="1" key="1">
    <citation type="submission" date="2023-02" db="EMBL/GenBank/DDBJ databases">
        <title>Genome of toxic invasive species Heracleum sosnowskyi carries increased number of genes despite the absence of recent whole-genome duplications.</title>
        <authorList>
            <person name="Schelkunov M."/>
            <person name="Shtratnikova V."/>
            <person name="Makarenko M."/>
            <person name="Klepikova A."/>
            <person name="Omelchenko D."/>
            <person name="Novikova G."/>
            <person name="Obukhova E."/>
            <person name="Bogdanov V."/>
            <person name="Penin A."/>
            <person name="Logacheva M."/>
        </authorList>
    </citation>
    <scope>NUCLEOTIDE SEQUENCE</scope>
    <source>
        <strain evidence="1">Hsosn_3</strain>
        <tissue evidence="1">Leaf</tissue>
    </source>
</reference>
<dbReference type="AlphaFoldDB" id="A0AAD8J9G0"/>
<organism evidence="1 2">
    <name type="scientific">Heracleum sosnowskyi</name>
    <dbReference type="NCBI Taxonomy" id="360622"/>
    <lineage>
        <taxon>Eukaryota</taxon>
        <taxon>Viridiplantae</taxon>
        <taxon>Streptophyta</taxon>
        <taxon>Embryophyta</taxon>
        <taxon>Tracheophyta</taxon>
        <taxon>Spermatophyta</taxon>
        <taxon>Magnoliopsida</taxon>
        <taxon>eudicotyledons</taxon>
        <taxon>Gunneridae</taxon>
        <taxon>Pentapetalae</taxon>
        <taxon>asterids</taxon>
        <taxon>campanulids</taxon>
        <taxon>Apiales</taxon>
        <taxon>Apiaceae</taxon>
        <taxon>Apioideae</taxon>
        <taxon>apioid superclade</taxon>
        <taxon>Tordylieae</taxon>
        <taxon>Tordyliinae</taxon>
        <taxon>Heracleum</taxon>
    </lineage>
</organism>
<gene>
    <name evidence="1" type="ORF">POM88_008198</name>
</gene>
<dbReference type="PANTHER" id="PTHR46519">
    <property type="entry name" value="RING/U-BOX SUPERFAMILY PROTEIN"/>
    <property type="match status" value="1"/>
</dbReference>
<protein>
    <submittedName>
        <fullName evidence="1">Uncharacterized protein</fullName>
    </submittedName>
</protein>
<dbReference type="PANTHER" id="PTHR46519:SF3">
    <property type="entry name" value="RING_U-BOX SUPERFAMILY PROTEIN"/>
    <property type="match status" value="1"/>
</dbReference>
<keyword evidence="2" id="KW-1185">Reference proteome</keyword>
<name>A0AAD8J9G0_9APIA</name>
<proteinExistence type="predicted"/>
<accession>A0AAD8J9G0</accession>
<comment type="caution">
    <text evidence="1">The sequence shown here is derived from an EMBL/GenBank/DDBJ whole genome shotgun (WGS) entry which is preliminary data.</text>
</comment>